<dbReference type="CDD" id="cd00429">
    <property type="entry name" value="RPE"/>
    <property type="match status" value="1"/>
</dbReference>
<keyword evidence="15" id="KW-0170">Cobalt</keyword>
<comment type="cofactor">
    <cofactor evidence="15">
        <name>a divalent metal cation</name>
        <dbReference type="ChEBI" id="CHEBI:60240"/>
    </cofactor>
    <text evidence="15">Binds 1 divalent metal cation per subunit.</text>
</comment>
<comment type="pathway">
    <text evidence="6">Carbohydrate degradation; pentose phosphate pathway; D-xylulose 5-phosphate from D-ribulose 5-phosphate (non-oxidative stage): step 1/1.</text>
</comment>
<feature type="binding site" evidence="16">
    <location>
        <position position="72"/>
    </location>
    <ligand>
        <name>substrate</name>
    </ligand>
</feature>
<feature type="binding site" evidence="16">
    <location>
        <begin position="199"/>
        <end position="200"/>
    </location>
    <ligand>
        <name>substrate</name>
    </ligand>
</feature>
<feature type="binding site" evidence="15">
    <location>
        <position position="38"/>
    </location>
    <ligand>
        <name>a divalent metal cation</name>
        <dbReference type="ChEBI" id="CHEBI:60240"/>
    </ligand>
</feature>
<dbReference type="HAMAP" id="MF_02227">
    <property type="entry name" value="RPE"/>
    <property type="match status" value="1"/>
</dbReference>
<dbReference type="GO" id="GO:0005975">
    <property type="term" value="P:carbohydrate metabolic process"/>
    <property type="evidence" value="ECO:0007669"/>
    <property type="project" value="InterPro"/>
</dbReference>
<dbReference type="InterPro" id="IPR011060">
    <property type="entry name" value="RibuloseP-bd_barrel"/>
</dbReference>
<proteinExistence type="inferred from homology"/>
<evidence type="ECO:0000256" key="10">
    <source>
        <dbReference type="ARBA" id="ARBA00022723"/>
    </source>
</evidence>
<dbReference type="OrthoDB" id="1927044at2759"/>
<dbReference type="FunFam" id="3.20.20.70:FF:000074">
    <property type="entry name" value="Ribulose-phosphate 3-epimerase"/>
    <property type="match status" value="1"/>
</dbReference>
<dbReference type="InterPro" id="IPR026019">
    <property type="entry name" value="Ribul_P_3_epim"/>
</dbReference>
<keyword evidence="15" id="KW-0464">Manganese</keyword>
<dbReference type="GeneID" id="136804215"/>
<dbReference type="InterPro" id="IPR013785">
    <property type="entry name" value="Aldolase_TIM"/>
</dbReference>
<feature type="binding site" evidence="16">
    <location>
        <position position="179"/>
    </location>
    <ligand>
        <name>substrate</name>
    </ligand>
</feature>
<dbReference type="PROSITE" id="PS01085">
    <property type="entry name" value="RIBUL_P_3_EPIMER_1"/>
    <property type="match status" value="1"/>
</dbReference>
<sequence length="225" mass="24626">MSCKAPVCKIGPSILNADLSDLTYECENLLQCGADYLHLDVMDGHFVPNLTFGAPVVKCLRSKIEKAFFDMHMMVANPLDWIKDMADAGADQYTFHIEATNEPGTVIRKIKEAGMKVGLGVKPKTDVATILEYMSDVDMVLIMTVEPGFGGQKFMTDMMPKVELLREKFPHIDIEVDGGVGPKNIEVVGQAGANMIVSGTAVVKNSDRRQAISDLRAGIEKFLSK</sequence>
<evidence type="ECO:0000313" key="17">
    <source>
        <dbReference type="EnsemblMetazoa" id="CLYHEMP019963.2"/>
    </source>
</evidence>
<evidence type="ECO:0000256" key="16">
    <source>
        <dbReference type="PIRSR" id="PIRSR001461-3"/>
    </source>
</evidence>
<dbReference type="Gene3D" id="3.20.20.70">
    <property type="entry name" value="Aldolase class I"/>
    <property type="match status" value="1"/>
</dbReference>
<dbReference type="EnsemblMetazoa" id="CLYHEMT019963.2">
    <property type="protein sequence ID" value="CLYHEMP019963.2"/>
    <property type="gene ID" value="CLYHEMG019963"/>
</dbReference>
<name>A0A7M5XA00_9CNID</name>
<dbReference type="GO" id="GO:0006098">
    <property type="term" value="P:pentose-phosphate shunt"/>
    <property type="evidence" value="ECO:0007669"/>
    <property type="project" value="InterPro"/>
</dbReference>
<evidence type="ECO:0000256" key="9">
    <source>
        <dbReference type="ARBA" id="ARBA00013920"/>
    </source>
</evidence>
<evidence type="ECO:0000256" key="14">
    <source>
        <dbReference type="PIRSR" id="PIRSR001461-1"/>
    </source>
</evidence>
<evidence type="ECO:0000256" key="15">
    <source>
        <dbReference type="PIRSR" id="PIRSR001461-2"/>
    </source>
</evidence>
<accession>A0A7M5XA00</accession>
<feature type="binding site" evidence="15">
    <location>
        <position position="72"/>
    </location>
    <ligand>
        <name>a divalent metal cation</name>
        <dbReference type="ChEBI" id="CHEBI:60240"/>
    </ligand>
</feature>
<keyword evidence="10 15" id="KW-0479">Metal-binding</keyword>
<dbReference type="InterPro" id="IPR000056">
    <property type="entry name" value="Ribul_P_3_epim-like"/>
</dbReference>
<feature type="binding site" evidence="16">
    <location>
        <position position="13"/>
    </location>
    <ligand>
        <name>substrate</name>
    </ligand>
</feature>
<dbReference type="NCBIfam" id="NF004076">
    <property type="entry name" value="PRK05581.1-4"/>
    <property type="match status" value="1"/>
</dbReference>
<keyword evidence="13" id="KW-0119">Carbohydrate metabolism</keyword>
<evidence type="ECO:0000256" key="2">
    <source>
        <dbReference type="ARBA" id="ARBA00001936"/>
    </source>
</evidence>
<dbReference type="AlphaFoldDB" id="A0A7M5XA00"/>
<dbReference type="EnsemblMetazoa" id="CLYHEMT019963.1">
    <property type="protein sequence ID" value="CLYHEMP019963.1"/>
    <property type="gene ID" value="CLYHEMG019963"/>
</dbReference>
<dbReference type="GO" id="GO:0004750">
    <property type="term" value="F:D-ribulose-phosphate 3-epimerase activity"/>
    <property type="evidence" value="ECO:0007669"/>
    <property type="project" value="UniProtKB-EC"/>
</dbReference>
<comment type="similarity">
    <text evidence="7 13">Belongs to the ribulose-phosphate 3-epimerase family.</text>
</comment>
<protein>
    <recommendedName>
        <fullName evidence="9 13">Ribulose-phosphate 3-epimerase</fullName>
        <ecNumber evidence="8 13">5.1.3.1</ecNumber>
    </recommendedName>
</protein>
<dbReference type="Proteomes" id="UP000594262">
    <property type="component" value="Unplaced"/>
</dbReference>
<comment type="cofactor">
    <cofactor evidence="4">
        <name>Zn(2+)</name>
        <dbReference type="ChEBI" id="CHEBI:29105"/>
    </cofactor>
</comment>
<comment type="cofactor">
    <cofactor evidence="5">
        <name>Fe(2+)</name>
        <dbReference type="ChEBI" id="CHEBI:29033"/>
    </cofactor>
</comment>
<evidence type="ECO:0000256" key="13">
    <source>
        <dbReference type="PIRNR" id="PIRNR001461"/>
    </source>
</evidence>
<reference evidence="17" key="1">
    <citation type="submission" date="2021-01" db="UniProtKB">
        <authorList>
            <consortium name="EnsemblMetazoa"/>
        </authorList>
    </citation>
    <scope>IDENTIFICATION</scope>
</reference>
<evidence type="ECO:0000256" key="12">
    <source>
        <dbReference type="ARBA" id="ARBA00023235"/>
    </source>
</evidence>
<dbReference type="PANTHER" id="PTHR11749">
    <property type="entry name" value="RIBULOSE-5-PHOSPHATE-3-EPIMERASE"/>
    <property type="match status" value="1"/>
</dbReference>
<dbReference type="NCBIfam" id="TIGR01163">
    <property type="entry name" value="rpe"/>
    <property type="match status" value="1"/>
</dbReference>
<keyword evidence="12 13" id="KW-0413">Isomerase</keyword>
<dbReference type="SUPFAM" id="SSF51366">
    <property type="entry name" value="Ribulose-phoshate binding barrel"/>
    <property type="match status" value="1"/>
</dbReference>
<feature type="binding site" evidence="15">
    <location>
        <position position="40"/>
    </location>
    <ligand>
        <name>a divalent metal cation</name>
        <dbReference type="ChEBI" id="CHEBI:60240"/>
    </ligand>
</feature>
<keyword evidence="18" id="KW-1185">Reference proteome</keyword>
<dbReference type="EC" id="5.1.3.1" evidence="8 13"/>
<evidence type="ECO:0000256" key="4">
    <source>
        <dbReference type="ARBA" id="ARBA00001947"/>
    </source>
</evidence>
<evidence type="ECO:0000256" key="8">
    <source>
        <dbReference type="ARBA" id="ARBA00013188"/>
    </source>
</evidence>
<evidence type="ECO:0000313" key="18">
    <source>
        <dbReference type="Proteomes" id="UP000594262"/>
    </source>
</evidence>
<evidence type="ECO:0000256" key="5">
    <source>
        <dbReference type="ARBA" id="ARBA00001954"/>
    </source>
</evidence>
<organism evidence="17 18">
    <name type="scientific">Clytia hemisphaerica</name>
    <dbReference type="NCBI Taxonomy" id="252671"/>
    <lineage>
        <taxon>Eukaryota</taxon>
        <taxon>Metazoa</taxon>
        <taxon>Cnidaria</taxon>
        <taxon>Hydrozoa</taxon>
        <taxon>Hydroidolina</taxon>
        <taxon>Leptothecata</taxon>
        <taxon>Obeliida</taxon>
        <taxon>Clytiidae</taxon>
        <taxon>Clytia</taxon>
    </lineage>
</organism>
<evidence type="ECO:0000256" key="7">
    <source>
        <dbReference type="ARBA" id="ARBA00009541"/>
    </source>
</evidence>
<evidence type="ECO:0000256" key="6">
    <source>
        <dbReference type="ARBA" id="ARBA00005016"/>
    </source>
</evidence>
<keyword evidence="11 15" id="KW-0862">Zinc</keyword>
<evidence type="ECO:0000256" key="1">
    <source>
        <dbReference type="ARBA" id="ARBA00001782"/>
    </source>
</evidence>
<dbReference type="GO" id="GO:0046872">
    <property type="term" value="F:metal ion binding"/>
    <property type="evidence" value="ECO:0007669"/>
    <property type="project" value="UniProtKB-KW"/>
</dbReference>
<feature type="binding site" evidence="15">
    <location>
        <position position="177"/>
    </location>
    <ligand>
        <name>a divalent metal cation</name>
        <dbReference type="ChEBI" id="CHEBI:60240"/>
    </ligand>
</feature>
<feature type="active site" description="Proton donor" evidence="14">
    <location>
        <position position="177"/>
    </location>
</feature>
<dbReference type="Pfam" id="PF00834">
    <property type="entry name" value="Ribul_P_3_epim"/>
    <property type="match status" value="1"/>
</dbReference>
<comment type="catalytic activity">
    <reaction evidence="1 13">
        <text>D-ribulose 5-phosphate = D-xylulose 5-phosphate</text>
        <dbReference type="Rhea" id="RHEA:13677"/>
        <dbReference type="ChEBI" id="CHEBI:57737"/>
        <dbReference type="ChEBI" id="CHEBI:58121"/>
        <dbReference type="EC" id="5.1.3.1"/>
    </reaction>
</comment>
<comment type="cofactor">
    <cofactor evidence="3">
        <name>Co(2+)</name>
        <dbReference type="ChEBI" id="CHEBI:48828"/>
    </cofactor>
</comment>
<feature type="binding site" evidence="16">
    <location>
        <begin position="148"/>
        <end position="151"/>
    </location>
    <ligand>
        <name>substrate</name>
    </ligand>
</feature>
<evidence type="ECO:0000256" key="11">
    <source>
        <dbReference type="ARBA" id="ARBA00022833"/>
    </source>
</evidence>
<feature type="active site" description="Proton acceptor" evidence="14">
    <location>
        <position position="40"/>
    </location>
</feature>
<evidence type="ECO:0000256" key="3">
    <source>
        <dbReference type="ARBA" id="ARBA00001941"/>
    </source>
</evidence>
<dbReference type="PIRSF" id="PIRSF001461">
    <property type="entry name" value="RPE"/>
    <property type="match status" value="1"/>
</dbReference>
<dbReference type="PROSITE" id="PS01086">
    <property type="entry name" value="RIBUL_P_3_EPIMER_2"/>
    <property type="match status" value="1"/>
</dbReference>
<comment type="cofactor">
    <cofactor evidence="2">
        <name>Mn(2+)</name>
        <dbReference type="ChEBI" id="CHEBI:29035"/>
    </cofactor>
</comment>
<dbReference type="RefSeq" id="XP_066917018.1">
    <property type="nucleotide sequence ID" value="XM_067060917.1"/>
</dbReference>